<accession>A0A970BAM6</accession>
<evidence type="ECO:0000256" key="3">
    <source>
        <dbReference type="ARBA" id="ARBA00022692"/>
    </source>
</evidence>
<dbReference type="GO" id="GO:0005886">
    <property type="term" value="C:plasma membrane"/>
    <property type="evidence" value="ECO:0007669"/>
    <property type="project" value="UniProtKB-SubCell"/>
</dbReference>
<proteinExistence type="predicted"/>
<feature type="transmembrane region" description="Helical" evidence="6">
    <location>
        <begin position="195"/>
        <end position="217"/>
    </location>
</feature>
<keyword evidence="4 6" id="KW-1133">Transmembrane helix</keyword>
<comment type="subcellular location">
    <subcellularLocation>
        <location evidence="1">Cell membrane</location>
        <topology evidence="1">Multi-pass membrane protein</topology>
    </subcellularLocation>
</comment>
<feature type="transmembrane region" description="Helical" evidence="6">
    <location>
        <begin position="47"/>
        <end position="70"/>
    </location>
</feature>
<sequence>MPAPSADVIHPSPARPPLPQWREWLQLVRRTVGAWMDDGASSMGAALAFYTVLSMAPLLLIVITVAGFIFGEDAARGALFEQIAGMVGRDGASAIQAVLASTARSGDGPVSILVGLLTLLIGSTTVLAELQRDLDIIWHAPPRRGSGLMRLLRARLLAFSLILGVGFLLMVSLVVSATISVIGRFWSDWLGGAGWLLQVLNFALGFAIITALFAMIYKVLPRVRIEWRDVIVGGAITSLLFSVGKLLIGLYIGHASVASSFGASGTLIAVIVWVYYSAQIFLLGAAFTYQFALRHGSLAARRRPLH</sequence>
<keyword evidence="5 6" id="KW-0472">Membrane</keyword>
<evidence type="ECO:0000313" key="7">
    <source>
        <dbReference type="EMBL" id="NKF24609.1"/>
    </source>
</evidence>
<keyword evidence="2" id="KW-1003">Cell membrane</keyword>
<keyword evidence="8" id="KW-1185">Reference proteome</keyword>
<feature type="transmembrane region" description="Helical" evidence="6">
    <location>
        <begin position="151"/>
        <end position="175"/>
    </location>
</feature>
<organism evidence="7 8">
    <name type="scientific">Solimonas marina</name>
    <dbReference type="NCBI Taxonomy" id="2714601"/>
    <lineage>
        <taxon>Bacteria</taxon>
        <taxon>Pseudomonadati</taxon>
        <taxon>Pseudomonadota</taxon>
        <taxon>Gammaproteobacteria</taxon>
        <taxon>Nevskiales</taxon>
        <taxon>Nevskiaceae</taxon>
        <taxon>Solimonas</taxon>
    </lineage>
</organism>
<dbReference type="Proteomes" id="UP000653472">
    <property type="component" value="Unassembled WGS sequence"/>
</dbReference>
<comment type="caution">
    <text evidence="7">The sequence shown here is derived from an EMBL/GenBank/DDBJ whole genome shotgun (WGS) entry which is preliminary data.</text>
</comment>
<dbReference type="PANTHER" id="PTHR30213:SF1">
    <property type="entry name" value="INNER MEMBRANE PROTEIN YHJD"/>
    <property type="match status" value="1"/>
</dbReference>
<evidence type="ECO:0000256" key="4">
    <source>
        <dbReference type="ARBA" id="ARBA00022989"/>
    </source>
</evidence>
<evidence type="ECO:0000256" key="6">
    <source>
        <dbReference type="SAM" id="Phobius"/>
    </source>
</evidence>
<evidence type="ECO:0000256" key="2">
    <source>
        <dbReference type="ARBA" id="ARBA00022475"/>
    </source>
</evidence>
<dbReference type="AlphaFoldDB" id="A0A970BAM6"/>
<name>A0A970BAM6_9GAMM</name>
<dbReference type="PANTHER" id="PTHR30213">
    <property type="entry name" value="INNER MEMBRANE PROTEIN YHJD"/>
    <property type="match status" value="1"/>
</dbReference>
<evidence type="ECO:0000256" key="5">
    <source>
        <dbReference type="ARBA" id="ARBA00023136"/>
    </source>
</evidence>
<reference evidence="7" key="1">
    <citation type="submission" date="2020-03" db="EMBL/GenBank/DDBJ databases">
        <title>Solimonas marina sp. nov., isolated from deep seawater of the Pacific Ocean.</title>
        <authorList>
            <person name="Liu X."/>
            <person name="Lai Q."/>
            <person name="Sun F."/>
            <person name="Gai Y."/>
            <person name="Li G."/>
            <person name="Shao Z."/>
        </authorList>
    </citation>
    <scope>NUCLEOTIDE SEQUENCE</scope>
    <source>
        <strain evidence="7">C16B3</strain>
    </source>
</reference>
<protein>
    <submittedName>
        <fullName evidence="7">YihY/virulence factor BrkB family protein</fullName>
    </submittedName>
</protein>
<feature type="transmembrane region" description="Helical" evidence="6">
    <location>
        <begin position="273"/>
        <end position="293"/>
    </location>
</feature>
<dbReference type="Pfam" id="PF03631">
    <property type="entry name" value="Virul_fac_BrkB"/>
    <property type="match status" value="1"/>
</dbReference>
<evidence type="ECO:0000313" key="8">
    <source>
        <dbReference type="Proteomes" id="UP000653472"/>
    </source>
</evidence>
<dbReference type="PIRSF" id="PIRSF035875">
    <property type="entry name" value="RNase_BN"/>
    <property type="match status" value="1"/>
</dbReference>
<keyword evidence="3 6" id="KW-0812">Transmembrane</keyword>
<dbReference type="EMBL" id="JAAVXB010000017">
    <property type="protein sequence ID" value="NKF24609.1"/>
    <property type="molecule type" value="Genomic_DNA"/>
</dbReference>
<dbReference type="InterPro" id="IPR017039">
    <property type="entry name" value="Virul_fac_BrkB"/>
</dbReference>
<gene>
    <name evidence="7" type="ORF">G7Y82_20060</name>
</gene>
<feature type="transmembrane region" description="Helical" evidence="6">
    <location>
        <begin position="229"/>
        <end position="253"/>
    </location>
</feature>
<evidence type="ECO:0000256" key="1">
    <source>
        <dbReference type="ARBA" id="ARBA00004651"/>
    </source>
</evidence>